<proteinExistence type="predicted"/>
<evidence type="ECO:0000256" key="1">
    <source>
        <dbReference type="ARBA" id="ARBA00004651"/>
    </source>
</evidence>
<feature type="transmembrane region" description="Helical" evidence="6">
    <location>
        <begin position="848"/>
        <end position="868"/>
    </location>
</feature>
<dbReference type="PANTHER" id="PTHR30287">
    <property type="entry name" value="MEMBRANE COMPONENT OF PREDICTED ABC SUPERFAMILY METABOLITE UPTAKE TRANSPORTER"/>
    <property type="match status" value="1"/>
</dbReference>
<feature type="transmembrane region" description="Helical" evidence="6">
    <location>
        <begin position="751"/>
        <end position="773"/>
    </location>
</feature>
<evidence type="ECO:0000256" key="3">
    <source>
        <dbReference type="ARBA" id="ARBA00022692"/>
    </source>
</evidence>
<dbReference type="PANTHER" id="PTHR30287:SF1">
    <property type="entry name" value="INNER MEMBRANE PROTEIN"/>
    <property type="match status" value="1"/>
</dbReference>
<sequence>MRKFNKNIVNEFKTGFGRFVAIMAIIALGVGFLIGIMQATPDMKNSMDSYLRDSAAYDIGVKGAYGLSEEDIAAIEGAKDADGNAVVSQVMPVISTDAVVNAGGQEIVGRIVGLDFAAVRAGNYLNRFELLEGEYPDAAGEVVVERSSNYFADISVGDTITVAAGGQKQYGDVYAVEEYTVVGIVASPDYYFRNGREVSTIGTGVVGTVIYGQAYDSAEGAGDGIYNADLGGGELFDALNGYYKATAGEGDNDGKLLRYTDCRVSLVGSDGYEMFTDGYKSFSLENADLLSSVGTERSAALNADIEELNKLLDMMGQQTIPASAQWYVLDRASTNVSYVSYDMNVEKVEDIAGVFPFFFIVVAALVALTSMTRMVEEDRMQIGTFKALGYSKGRIMSKYLIYCCLASIIGCVAGILIGFSLLPTIFWQAYATMYQLPALQLSFSPWFAVAAFAVALAGTAAVTVFACHSSLKESPAKLMQPKAPKPGKRILLERVGFFWNRLKFKWKATVRNIFRYKKNMVLTIISVMGCTALILIGFGLNDSVGAVENIQYKEIIKYDAVIGYDAEEEAGDDACLDEFLSGEGVESVSLYSESGQLIFGDGRESIDLYVVDAADGDALQRFNSLVELRERKKSAIIDIGTAQGLILPENIAVVYDISAGDTVTYVSAAGQVHEVTVAAVCEYYTGSVAYMNEAFFSSLGETASADNTLFVRSGVTDTGDATERLLSDGRVSSVEFTSDTLETFESLSSTMGLVIAVLVISAGALAAIVLYNLTNINIEERRREIATLRVLGYKHYEVAGYIYRESAILTVAGALLGLLLGFLLHMFIVGRVDSVMMMFGRAIGGLSYLWAFLLTIAFAVIVYAFMLIKLNKIDMAESLKSNE</sequence>
<comment type="caution">
    <text evidence="9">The sequence shown here is derived from an EMBL/GenBank/DDBJ whole genome shotgun (WGS) entry which is preliminary data.</text>
</comment>
<dbReference type="InterPro" id="IPR003838">
    <property type="entry name" value="ABC3_permease_C"/>
</dbReference>
<reference evidence="9" key="1">
    <citation type="journal article" date="2021" name="PeerJ">
        <title>Extensive microbial diversity within the chicken gut microbiome revealed by metagenomics and culture.</title>
        <authorList>
            <person name="Gilroy R."/>
            <person name="Ravi A."/>
            <person name="Getino M."/>
            <person name="Pursley I."/>
            <person name="Horton D.L."/>
            <person name="Alikhan N.F."/>
            <person name="Baker D."/>
            <person name="Gharbi K."/>
            <person name="Hall N."/>
            <person name="Watson M."/>
            <person name="Adriaenssens E.M."/>
            <person name="Foster-Nyarko E."/>
            <person name="Jarju S."/>
            <person name="Secka A."/>
            <person name="Antonio M."/>
            <person name="Oren A."/>
            <person name="Chaudhuri R.R."/>
            <person name="La Ragione R."/>
            <person name="Hildebrand F."/>
            <person name="Pallen M.J."/>
        </authorList>
    </citation>
    <scope>NUCLEOTIDE SEQUENCE</scope>
    <source>
        <strain evidence="9">CHK192-19661</strain>
    </source>
</reference>
<organism evidence="9 10">
    <name type="scientific">Candidatus Borkfalkia avicola</name>
    <dbReference type="NCBI Taxonomy" id="2838503"/>
    <lineage>
        <taxon>Bacteria</taxon>
        <taxon>Bacillati</taxon>
        <taxon>Bacillota</taxon>
        <taxon>Clostridia</taxon>
        <taxon>Christensenellales</taxon>
        <taxon>Christensenellaceae</taxon>
        <taxon>Candidatus Borkfalkia</taxon>
    </lineage>
</organism>
<feature type="transmembrane region" description="Helical" evidence="6">
    <location>
        <begin position="520"/>
        <end position="540"/>
    </location>
</feature>
<evidence type="ECO:0000259" key="7">
    <source>
        <dbReference type="Pfam" id="PF02687"/>
    </source>
</evidence>
<dbReference type="Pfam" id="PF02687">
    <property type="entry name" value="FtsX"/>
    <property type="match status" value="2"/>
</dbReference>
<feature type="domain" description="MacB-like periplasmic core" evidence="8">
    <location>
        <begin position="22"/>
        <end position="188"/>
    </location>
</feature>
<feature type="domain" description="ABC3 transporter permease C-terminal" evidence="7">
    <location>
        <begin position="758"/>
        <end position="873"/>
    </location>
</feature>
<dbReference type="GO" id="GO:0005886">
    <property type="term" value="C:plasma membrane"/>
    <property type="evidence" value="ECO:0007669"/>
    <property type="project" value="UniProtKB-SubCell"/>
</dbReference>
<feature type="transmembrane region" description="Helical" evidence="6">
    <location>
        <begin position="807"/>
        <end position="828"/>
    </location>
</feature>
<evidence type="ECO:0000313" key="9">
    <source>
        <dbReference type="EMBL" id="HIZ09565.1"/>
    </source>
</evidence>
<evidence type="ECO:0000259" key="8">
    <source>
        <dbReference type="Pfam" id="PF12704"/>
    </source>
</evidence>
<evidence type="ECO:0000256" key="4">
    <source>
        <dbReference type="ARBA" id="ARBA00022989"/>
    </source>
</evidence>
<dbReference type="AlphaFoldDB" id="A0A9D2IHT3"/>
<reference evidence="9" key="2">
    <citation type="submission" date="2021-04" db="EMBL/GenBank/DDBJ databases">
        <authorList>
            <person name="Gilroy R."/>
        </authorList>
    </citation>
    <scope>NUCLEOTIDE SEQUENCE</scope>
    <source>
        <strain evidence="9">CHK192-19661</strain>
    </source>
</reference>
<gene>
    <name evidence="9" type="ORF">H9726_03660</name>
</gene>
<comment type="subcellular location">
    <subcellularLocation>
        <location evidence="1">Cell membrane</location>
        <topology evidence="1">Multi-pass membrane protein</topology>
    </subcellularLocation>
</comment>
<dbReference type="Proteomes" id="UP000824025">
    <property type="component" value="Unassembled WGS sequence"/>
</dbReference>
<evidence type="ECO:0000313" key="10">
    <source>
        <dbReference type="Proteomes" id="UP000824025"/>
    </source>
</evidence>
<evidence type="ECO:0000256" key="6">
    <source>
        <dbReference type="SAM" id="Phobius"/>
    </source>
</evidence>
<name>A0A9D2IHT3_9FIRM</name>
<keyword evidence="4 6" id="KW-1133">Transmembrane helix</keyword>
<feature type="transmembrane region" description="Helical" evidence="6">
    <location>
        <begin position="20"/>
        <end position="39"/>
    </location>
</feature>
<protein>
    <submittedName>
        <fullName evidence="9">FtsX-like permease family protein</fullName>
    </submittedName>
</protein>
<keyword evidence="5 6" id="KW-0472">Membrane</keyword>
<keyword evidence="2" id="KW-1003">Cell membrane</keyword>
<dbReference type="InterPro" id="IPR038766">
    <property type="entry name" value="Membrane_comp_ABC_pdt"/>
</dbReference>
<dbReference type="InterPro" id="IPR025857">
    <property type="entry name" value="MacB_PCD"/>
</dbReference>
<accession>A0A9D2IHT3</accession>
<feature type="transmembrane region" description="Helical" evidence="6">
    <location>
        <begin position="446"/>
        <end position="467"/>
    </location>
</feature>
<feature type="transmembrane region" description="Helical" evidence="6">
    <location>
        <begin position="351"/>
        <end position="371"/>
    </location>
</feature>
<dbReference type="EMBL" id="DXCF01000019">
    <property type="protein sequence ID" value="HIZ09565.1"/>
    <property type="molecule type" value="Genomic_DNA"/>
</dbReference>
<evidence type="ECO:0000256" key="5">
    <source>
        <dbReference type="ARBA" id="ARBA00023136"/>
    </source>
</evidence>
<keyword evidence="3 6" id="KW-0812">Transmembrane</keyword>
<dbReference type="Pfam" id="PF12704">
    <property type="entry name" value="MacB_PCD"/>
    <property type="match status" value="1"/>
</dbReference>
<evidence type="ECO:0000256" key="2">
    <source>
        <dbReference type="ARBA" id="ARBA00022475"/>
    </source>
</evidence>
<feature type="domain" description="ABC3 transporter permease C-terminal" evidence="7">
    <location>
        <begin position="354"/>
        <end position="461"/>
    </location>
</feature>
<feature type="transmembrane region" description="Helical" evidence="6">
    <location>
        <begin position="399"/>
        <end position="426"/>
    </location>
</feature>